<dbReference type="Gene3D" id="3.30.200.20">
    <property type="entry name" value="Phosphorylase Kinase, domain 1"/>
    <property type="match status" value="1"/>
</dbReference>
<dbReference type="SUPFAM" id="SSF56112">
    <property type="entry name" value="Protein kinase-like (PK-like)"/>
    <property type="match status" value="1"/>
</dbReference>
<keyword evidence="4" id="KW-0547">Nucleotide-binding</keyword>
<name>A0A8J3JUX5_9ACTN</name>
<gene>
    <name evidence="8" type="ORF">Cch02nite_49500</name>
</gene>
<evidence type="ECO:0000259" key="7">
    <source>
        <dbReference type="PROSITE" id="PS50011"/>
    </source>
</evidence>
<dbReference type="Proteomes" id="UP000619293">
    <property type="component" value="Unassembled WGS sequence"/>
</dbReference>
<dbReference type="InterPro" id="IPR011990">
    <property type="entry name" value="TPR-like_helical_dom_sf"/>
</dbReference>
<dbReference type="Gene3D" id="1.25.40.10">
    <property type="entry name" value="Tetratricopeptide repeat domain"/>
    <property type="match status" value="1"/>
</dbReference>
<organism evidence="8 9">
    <name type="scientific">Catellatospora chokoriensis</name>
    <dbReference type="NCBI Taxonomy" id="310353"/>
    <lineage>
        <taxon>Bacteria</taxon>
        <taxon>Bacillati</taxon>
        <taxon>Actinomycetota</taxon>
        <taxon>Actinomycetes</taxon>
        <taxon>Micromonosporales</taxon>
        <taxon>Micromonosporaceae</taxon>
        <taxon>Catellatospora</taxon>
    </lineage>
</organism>
<dbReference type="PROSITE" id="PS50011">
    <property type="entry name" value="PROTEIN_KINASE_DOM"/>
    <property type="match status" value="1"/>
</dbReference>
<feature type="domain" description="Protein kinase" evidence="7">
    <location>
        <begin position="11"/>
        <end position="377"/>
    </location>
</feature>
<dbReference type="Gene3D" id="1.10.510.10">
    <property type="entry name" value="Transferase(Phosphotransferase) domain 1"/>
    <property type="match status" value="1"/>
</dbReference>
<protein>
    <recommendedName>
        <fullName evidence="1">non-specific serine/threonine protein kinase</fullName>
        <ecNumber evidence="1">2.7.11.1</ecNumber>
    </recommendedName>
</protein>
<dbReference type="SMART" id="SM00220">
    <property type="entry name" value="S_TKc"/>
    <property type="match status" value="1"/>
</dbReference>
<evidence type="ECO:0000256" key="4">
    <source>
        <dbReference type="ARBA" id="ARBA00022741"/>
    </source>
</evidence>
<evidence type="ECO:0000313" key="8">
    <source>
        <dbReference type="EMBL" id="GIF91506.1"/>
    </source>
</evidence>
<evidence type="ECO:0000256" key="1">
    <source>
        <dbReference type="ARBA" id="ARBA00012513"/>
    </source>
</evidence>
<dbReference type="Pfam" id="PF00069">
    <property type="entry name" value="Pkinase"/>
    <property type="match status" value="1"/>
</dbReference>
<dbReference type="AlphaFoldDB" id="A0A8J3JUX5"/>
<keyword evidence="3" id="KW-0808">Transferase</keyword>
<accession>A0A8J3JUX5</accession>
<dbReference type="CDD" id="cd14014">
    <property type="entry name" value="STKc_PknB_like"/>
    <property type="match status" value="1"/>
</dbReference>
<dbReference type="InterPro" id="IPR008271">
    <property type="entry name" value="Ser/Thr_kinase_AS"/>
</dbReference>
<dbReference type="PANTHER" id="PTHR43289">
    <property type="entry name" value="MITOGEN-ACTIVATED PROTEIN KINASE KINASE KINASE 20-RELATED"/>
    <property type="match status" value="1"/>
</dbReference>
<dbReference type="InterPro" id="IPR011009">
    <property type="entry name" value="Kinase-like_dom_sf"/>
</dbReference>
<dbReference type="RefSeq" id="WP_191841827.1">
    <property type="nucleotide sequence ID" value="NZ_BAAALB010000016.1"/>
</dbReference>
<keyword evidence="6" id="KW-0067">ATP-binding</keyword>
<evidence type="ECO:0000256" key="6">
    <source>
        <dbReference type="ARBA" id="ARBA00022840"/>
    </source>
</evidence>
<evidence type="ECO:0000313" key="9">
    <source>
        <dbReference type="Proteomes" id="UP000619293"/>
    </source>
</evidence>
<keyword evidence="5 8" id="KW-0418">Kinase</keyword>
<reference evidence="8 9" key="1">
    <citation type="submission" date="2021-01" db="EMBL/GenBank/DDBJ databases">
        <title>Whole genome shotgun sequence of Catellatospora chokoriensis NBRC 107358.</title>
        <authorList>
            <person name="Komaki H."/>
            <person name="Tamura T."/>
        </authorList>
    </citation>
    <scope>NUCLEOTIDE SEQUENCE [LARGE SCALE GENOMIC DNA]</scope>
    <source>
        <strain evidence="8 9">NBRC 107358</strain>
    </source>
</reference>
<dbReference type="SUPFAM" id="SSF48452">
    <property type="entry name" value="TPR-like"/>
    <property type="match status" value="1"/>
</dbReference>
<dbReference type="GO" id="GO:0005524">
    <property type="term" value="F:ATP binding"/>
    <property type="evidence" value="ECO:0007669"/>
    <property type="project" value="UniProtKB-KW"/>
</dbReference>
<dbReference type="EC" id="2.7.11.1" evidence="1"/>
<keyword evidence="2" id="KW-0723">Serine/threonine-protein kinase</keyword>
<dbReference type="PANTHER" id="PTHR43289:SF6">
    <property type="entry name" value="SERINE_THREONINE-PROTEIN KINASE NEKL-3"/>
    <property type="match status" value="1"/>
</dbReference>
<proteinExistence type="predicted"/>
<evidence type="ECO:0000256" key="5">
    <source>
        <dbReference type="ARBA" id="ARBA00022777"/>
    </source>
</evidence>
<evidence type="ECO:0000256" key="2">
    <source>
        <dbReference type="ARBA" id="ARBA00022527"/>
    </source>
</evidence>
<sequence length="477" mass="51327">MTLPALIAGRYELIDDPLRGSMGEVFHAYDTRLDRRVAVKLIHRDLLGGDLESELVRRFRREARLTAKAAHPGVPAIHDVGVDGDRHYVVMELVEGATLRDLLDAVSPLPVVWTAFIASQICAVLAHTHAQALIHRDLKPDNVMICFDGSVKVVDFGVAIVTEAGSSTRLTPPGATAGDARYQAPERLLGVATPHSDLYSLGRIVQDMLRGHADPPAELLALSKQLTRQTPQRRPANALEVFGRLEPWLDTLPPLPGFVTGGRAEPVRIYERTSHHLPSPGQERSVPRVVPPSDAMPRQIRARAERYADADQFDRAARILEDAIAATDDSNGNAVVDLRRDLATVLARSGDARRTVDACDQAIEALTGRIAAGHPAAAAIRLSKARGHVTLGELAEARETYQALIDDLDVVGPLTPVAVEARIESAALLAAQGDLDRAAAMLNRVLEDPNSAADPARAKALLAAMRRAADDAPGAGR</sequence>
<dbReference type="GO" id="GO:0004674">
    <property type="term" value="F:protein serine/threonine kinase activity"/>
    <property type="evidence" value="ECO:0007669"/>
    <property type="project" value="UniProtKB-KW"/>
</dbReference>
<dbReference type="EMBL" id="BONG01000033">
    <property type="protein sequence ID" value="GIF91506.1"/>
    <property type="molecule type" value="Genomic_DNA"/>
</dbReference>
<keyword evidence="9" id="KW-1185">Reference proteome</keyword>
<dbReference type="PROSITE" id="PS00108">
    <property type="entry name" value="PROTEIN_KINASE_ST"/>
    <property type="match status" value="1"/>
</dbReference>
<dbReference type="InterPro" id="IPR000719">
    <property type="entry name" value="Prot_kinase_dom"/>
</dbReference>
<evidence type="ECO:0000256" key="3">
    <source>
        <dbReference type="ARBA" id="ARBA00022679"/>
    </source>
</evidence>
<comment type="caution">
    <text evidence="8">The sequence shown here is derived from an EMBL/GenBank/DDBJ whole genome shotgun (WGS) entry which is preliminary data.</text>
</comment>